<proteinExistence type="predicted"/>
<accession>A0A4R5WER8</accession>
<dbReference type="Pfam" id="PF10824">
    <property type="entry name" value="T7SS_ESX_EspC"/>
    <property type="match status" value="1"/>
</dbReference>
<organism evidence="1 2">
    <name type="scientific">Mycolicibacterium mucogenicum</name>
    <name type="common">Mycobacterium mucogenicum</name>
    <dbReference type="NCBI Taxonomy" id="56689"/>
    <lineage>
        <taxon>Bacteria</taxon>
        <taxon>Bacillati</taxon>
        <taxon>Actinomycetota</taxon>
        <taxon>Actinomycetes</taxon>
        <taxon>Mycobacteriales</taxon>
        <taxon>Mycobacteriaceae</taxon>
        <taxon>Mycolicibacterium</taxon>
    </lineage>
</organism>
<dbReference type="InterPro" id="IPR022536">
    <property type="entry name" value="EspC"/>
</dbReference>
<evidence type="ECO:0000313" key="2">
    <source>
        <dbReference type="Proteomes" id="UP000294929"/>
    </source>
</evidence>
<comment type="caution">
    <text evidence="1">The sequence shown here is derived from an EMBL/GenBank/DDBJ whole genome shotgun (WGS) entry which is preliminary data.</text>
</comment>
<dbReference type="GO" id="GO:0009306">
    <property type="term" value="P:protein secretion"/>
    <property type="evidence" value="ECO:0007669"/>
    <property type="project" value="InterPro"/>
</dbReference>
<dbReference type="EMBL" id="SDLO01000011">
    <property type="protein sequence ID" value="TDK88174.1"/>
    <property type="molecule type" value="Genomic_DNA"/>
</dbReference>
<evidence type="ECO:0000313" key="1">
    <source>
        <dbReference type="EMBL" id="TDK88174.1"/>
    </source>
</evidence>
<name>A0A4R5WER8_MYCMU</name>
<protein>
    <submittedName>
        <fullName evidence="1">ESX-1 secretion-associated protein</fullName>
    </submittedName>
</protein>
<dbReference type="Proteomes" id="UP000294929">
    <property type="component" value="Unassembled WGS sequence"/>
</dbReference>
<dbReference type="RefSeq" id="WP_133427113.1">
    <property type="nucleotide sequence ID" value="NZ_SDLO01000011.1"/>
</dbReference>
<sequence length="393" mass="41686">MTAPLTVVVASLRETAAELADVAGGLVNDGGGPALSAAAGPVAGLDSGQACREVGAALLRRAQVLGQGMSAFAGKLDSAAFLYEHGDQAAAERIPFDVPEAKDARIGDDPGEPGYDPVNKYEDALRDAGLLSGTSAGYYREWLQNAAKKGVPPQVIVDIARQQKLTPASFEILEGMERVVDNNRTSSDPSDDNTYFLLPPGTSADDARRAVLMTYILNAGTSYKKGNPTTDFAETPYTATEVQRIVDRQSANSWSYEQVPRLAGSGGRFATTPNGMLMGLGGGFIQNQLSQQAGSTYGDVFLINIDHPADAGDQLRKIIGSGQMWYDGPGGARQQDMDIDRILHHEERHSGQWAALGPVEFAKQYAISLAAEKLTGRRNPFETNAGASDGGYS</sequence>
<gene>
    <name evidence="1" type="ORF">EUA03_15210</name>
</gene>
<reference evidence="1 2" key="1">
    <citation type="submission" date="2019-01" db="EMBL/GenBank/DDBJ databases">
        <title>High-quality-draft genome sequences of five non-tuberculosis mycobacteriaceae isolated from a nosocomial environment.</title>
        <authorList>
            <person name="Tiago I."/>
            <person name="Alarico S."/>
            <person name="Pereira S.G."/>
            <person name="Coelho C."/>
            <person name="Maranha A."/>
            <person name="Empadinhas N."/>
        </authorList>
    </citation>
    <scope>NUCLEOTIDE SEQUENCE [LARGE SCALE GENOMIC DNA]</scope>
    <source>
        <strain evidence="1 2">24AIII</strain>
    </source>
</reference>
<dbReference type="AlphaFoldDB" id="A0A4R5WER8"/>